<feature type="region of interest" description="Disordered" evidence="2">
    <location>
        <begin position="716"/>
        <end position="752"/>
    </location>
</feature>
<feature type="domain" description="Glutamine amidotransferase type-2" evidence="3">
    <location>
        <begin position="2"/>
        <end position="298"/>
    </location>
</feature>
<dbReference type="InterPro" id="IPR029055">
    <property type="entry name" value="Ntn_hydrolases_N"/>
</dbReference>
<keyword evidence="4" id="KW-0808">Transferase</keyword>
<feature type="region of interest" description="Disordered" evidence="2">
    <location>
        <begin position="509"/>
        <end position="532"/>
    </location>
</feature>
<evidence type="ECO:0000313" key="4">
    <source>
        <dbReference type="EMBL" id="KGO70461.1"/>
    </source>
</evidence>
<dbReference type="AlphaFoldDB" id="A0A0A2KU74"/>
<evidence type="ECO:0000256" key="1">
    <source>
        <dbReference type="ARBA" id="ARBA00022962"/>
    </source>
</evidence>
<dbReference type="FunFam" id="3.60.20.10:FF:000045">
    <property type="entry name" value="Glutamine amidotransferase DUG3"/>
    <property type="match status" value="1"/>
</dbReference>
<dbReference type="Gene3D" id="3.60.20.10">
    <property type="entry name" value="Glutamine Phosphoribosylpyrophosphate, subunit 1, domain 1"/>
    <property type="match status" value="1"/>
</dbReference>
<gene>
    <name evidence="4" type="ORF">PITC_014710</name>
</gene>
<dbReference type="PANTHER" id="PTHR43187">
    <property type="entry name" value="GLUTAMINE AMIDOTRANSFERASE DUG3-RELATED"/>
    <property type="match status" value="1"/>
</dbReference>
<dbReference type="GO" id="GO:0061672">
    <property type="term" value="C:glutathione hydrolase complex"/>
    <property type="evidence" value="ECO:0007669"/>
    <property type="project" value="TreeGrafter"/>
</dbReference>
<evidence type="ECO:0000256" key="2">
    <source>
        <dbReference type="SAM" id="MobiDB-lite"/>
    </source>
</evidence>
<feature type="compositionally biased region" description="Acidic residues" evidence="2">
    <location>
        <begin position="741"/>
        <end position="752"/>
    </location>
</feature>
<dbReference type="PANTHER" id="PTHR43187:SF1">
    <property type="entry name" value="GLUTAMINE AMIDOTRANSFERASE DUG3-RELATED"/>
    <property type="match status" value="1"/>
</dbReference>
<dbReference type="PROSITE" id="PS51278">
    <property type="entry name" value="GATASE_TYPE_2"/>
    <property type="match status" value="1"/>
</dbReference>
<dbReference type="Gene3D" id="3.40.50.1820">
    <property type="entry name" value="alpha/beta hydrolase"/>
    <property type="match status" value="1"/>
</dbReference>
<keyword evidence="5" id="KW-1185">Reference proteome</keyword>
<keyword evidence="1 4" id="KW-0315">Glutamine amidotransferase</keyword>
<dbReference type="STRING" id="40296.A0A0A2KU74"/>
<dbReference type="OrthoDB" id="14446at2759"/>
<dbReference type="SUPFAM" id="SSF56235">
    <property type="entry name" value="N-terminal nucleophile aminohydrolases (Ntn hydrolases)"/>
    <property type="match status" value="1"/>
</dbReference>
<dbReference type="GO" id="GO:0006751">
    <property type="term" value="P:glutathione catabolic process"/>
    <property type="evidence" value="ECO:0007669"/>
    <property type="project" value="TreeGrafter"/>
</dbReference>
<dbReference type="Pfam" id="PF13230">
    <property type="entry name" value="GATase_4"/>
    <property type="match status" value="1"/>
</dbReference>
<dbReference type="InterPro" id="IPR052373">
    <property type="entry name" value="Gamma-glu_amide_hydrolase"/>
</dbReference>
<dbReference type="EMBL" id="JQGA01001043">
    <property type="protein sequence ID" value="KGO70461.1"/>
    <property type="molecule type" value="Genomic_DNA"/>
</dbReference>
<dbReference type="GO" id="GO:0017000">
    <property type="term" value="P:antibiotic biosynthetic process"/>
    <property type="evidence" value="ECO:0007669"/>
    <property type="project" value="UniProtKB-ARBA"/>
</dbReference>
<reference evidence="4 5" key="1">
    <citation type="journal article" date="2015" name="Mol. Plant Microbe Interact.">
        <title>Genome, transcriptome, and functional analyses of Penicillium expansum provide new insights into secondary metabolism and pathogenicity.</title>
        <authorList>
            <person name="Ballester A.R."/>
            <person name="Marcet-Houben M."/>
            <person name="Levin E."/>
            <person name="Sela N."/>
            <person name="Selma-Lazaro C."/>
            <person name="Carmona L."/>
            <person name="Wisniewski M."/>
            <person name="Droby S."/>
            <person name="Gonzalez-Candelas L."/>
            <person name="Gabaldon T."/>
        </authorList>
    </citation>
    <scope>NUCLEOTIDE SEQUENCE [LARGE SCALE GENOMIC DNA]</scope>
    <source>
        <strain evidence="4 5">PHI-1</strain>
    </source>
</reference>
<dbReference type="InterPro" id="IPR017932">
    <property type="entry name" value="GATase_2_dom"/>
</dbReference>
<dbReference type="CDD" id="cd01908">
    <property type="entry name" value="YafJ"/>
    <property type="match status" value="1"/>
</dbReference>
<name>A0A0A2KU74_PENIT</name>
<dbReference type="InterPro" id="IPR026869">
    <property type="entry name" value="EgtC-like"/>
</dbReference>
<dbReference type="GO" id="GO:0016740">
    <property type="term" value="F:transferase activity"/>
    <property type="evidence" value="ECO:0007669"/>
    <property type="project" value="UniProtKB-KW"/>
</dbReference>
<organism evidence="4 5">
    <name type="scientific">Penicillium italicum</name>
    <name type="common">Blue mold</name>
    <dbReference type="NCBI Taxonomy" id="40296"/>
    <lineage>
        <taxon>Eukaryota</taxon>
        <taxon>Fungi</taxon>
        <taxon>Dikarya</taxon>
        <taxon>Ascomycota</taxon>
        <taxon>Pezizomycotina</taxon>
        <taxon>Eurotiomycetes</taxon>
        <taxon>Eurotiomycetidae</taxon>
        <taxon>Eurotiales</taxon>
        <taxon>Aspergillaceae</taxon>
        <taxon>Penicillium</taxon>
    </lineage>
</organism>
<comment type="caution">
    <text evidence="4">The sequence shown here is derived from an EMBL/GenBank/DDBJ whole genome shotgun (WGS) entry which is preliminary data.</text>
</comment>
<dbReference type="SUPFAM" id="SSF53474">
    <property type="entry name" value="alpha/beta-Hydrolases"/>
    <property type="match status" value="1"/>
</dbReference>
<evidence type="ECO:0000313" key="5">
    <source>
        <dbReference type="Proteomes" id="UP000030104"/>
    </source>
</evidence>
<dbReference type="Proteomes" id="UP000030104">
    <property type="component" value="Unassembled WGS sequence"/>
</dbReference>
<evidence type="ECO:0000259" key="3">
    <source>
        <dbReference type="PROSITE" id="PS51278"/>
    </source>
</evidence>
<accession>A0A0A2KU74</accession>
<dbReference type="HOGENOM" id="CLU_370094_0_0_1"/>
<dbReference type="GO" id="GO:0072330">
    <property type="term" value="P:monocarboxylic acid biosynthetic process"/>
    <property type="evidence" value="ECO:0007669"/>
    <property type="project" value="UniProtKB-ARBA"/>
</dbReference>
<dbReference type="InterPro" id="IPR029058">
    <property type="entry name" value="AB_hydrolase_fold"/>
</dbReference>
<dbReference type="PhylomeDB" id="A0A0A2KU74"/>
<protein>
    <submittedName>
        <fullName evidence="4">Putative glutamine amidotransferase type 2</fullName>
    </submittedName>
</protein>
<sequence>MCRFLIYKGRNEIRLSKLITEPSHSILTQSYDSRLRLDNRRPVNGDGFGVGFYTDPKLGPEPCIFTSTLPAWNCENLERLAAKTCSNLIFAHVRATTEGALAENNCHPFQHQSLMWMHNGGIGGWSYIKRTLGSSLADKWYLGVKGGTDSEWAFALFLDLLEKEGADPSSDPGPEGFGQALLRRVLMKTIAKINEMVKEIPERYNVTGVETRSLLNFAVTDGHTVVCTRYISSKTDEPASLYFSSGTKWKEGETKGHFKMERHDKGADIVLVASEPITFERHNWVSVPTNSVVTIHKQTVTLHPILDEFYGENLNHDRSSCFAVSKGLGGDDTFGTFPEHLRVLASRSLPAVEVAIAVYPKYETKGDLKECVARLRDWLQDTVIDLEVANRTASPTVDPSVHVVLIGHSMGGIVGAEALLLLAAEQPIPRNPTSNAQPGFTDGTESIVEPGTFMFPHIQGVLAFDTPFLGIAPGVVSYGAEGHYRNATTAYNTLSEVAGLFGYGGKGNVSNQGTTHAPPQEPPKVLSSTPDAAATPSWQKWGKYAMFAGAAGAVAAGGAAMYTQRQKLTDGLGWVSSHLEFVGCLARTSELHQRLVQLSNVKEERGIGCVNFYTCLGKGATSLVENTSANKTSFSQKIIRSRNRTFCALPAEVERGEESRSPGLLWTRAVNDQATDETNAHVTMFLSKKNPAFFEMLSEACAVLVKLIDKGWYDSSTDPAKKDDTKQPRGTQYAKTKTDGDFMDDDDVVVVD</sequence>
<dbReference type="GO" id="GO:0008242">
    <property type="term" value="F:omega peptidase activity"/>
    <property type="evidence" value="ECO:0007669"/>
    <property type="project" value="TreeGrafter"/>
</dbReference>
<dbReference type="GO" id="GO:0005737">
    <property type="term" value="C:cytoplasm"/>
    <property type="evidence" value="ECO:0007669"/>
    <property type="project" value="TreeGrafter"/>
</dbReference>
<proteinExistence type="predicted"/>